<dbReference type="GO" id="GO:0043565">
    <property type="term" value="F:sequence-specific DNA binding"/>
    <property type="evidence" value="ECO:0007669"/>
    <property type="project" value="TreeGrafter"/>
</dbReference>
<sequence length="269" mass="30006">MQAHRHDFPLYAPSKIMPCPDEFEDFFGSLPNDYVMDDLNMAYSQPSFDPELLMHTIPLTLPTMSSSGYVPSPALSTTSLYVNASITLPQQYTCQPLPSSMIFSNSFPSPPNPPSDHERILSPCTMYDAVDSPPSPASDASGGMPDIPLYAETASDPKKLGIAGAPPPRGRSKKTFPCTVCGRRFTRNYNLREHMQVHDSVRVRRFHCTECPRSYFRSADLSRHRKSQHTPPILLCICGAAFRRTSQARKHQSECVRALVARDQSDLPN</sequence>
<dbReference type="EMBL" id="KQ257453">
    <property type="protein sequence ID" value="KND02394.1"/>
    <property type="molecule type" value="Genomic_DNA"/>
</dbReference>
<dbReference type="RefSeq" id="XP_016610433.1">
    <property type="nucleotide sequence ID" value="XM_016757217.1"/>
</dbReference>
<keyword evidence="7" id="KW-0238">DNA-binding</keyword>
<evidence type="ECO:0000313" key="12">
    <source>
        <dbReference type="EMBL" id="KND02394.1"/>
    </source>
</evidence>
<keyword evidence="13" id="KW-1185">Reference proteome</keyword>
<dbReference type="InterPro" id="IPR013087">
    <property type="entry name" value="Znf_C2H2_type"/>
</dbReference>
<dbReference type="PANTHER" id="PTHR24408:SF58">
    <property type="entry name" value="TRANSCRIPTION FACTOR (TFIIIA), PUTATIVE (AFU_ORTHOLOGUE AFUA_1G05150)-RELATED"/>
    <property type="match status" value="1"/>
</dbReference>
<evidence type="ECO:0000259" key="11">
    <source>
        <dbReference type="PROSITE" id="PS50157"/>
    </source>
</evidence>
<dbReference type="OrthoDB" id="8117402at2759"/>
<dbReference type="SUPFAM" id="SSF57667">
    <property type="entry name" value="beta-beta-alpha zinc fingers"/>
    <property type="match status" value="1"/>
</dbReference>
<evidence type="ECO:0000313" key="13">
    <source>
        <dbReference type="Proteomes" id="UP000053201"/>
    </source>
</evidence>
<keyword evidence="8" id="KW-0804">Transcription</keyword>
<keyword evidence="6" id="KW-0805">Transcription regulation</keyword>
<organism evidence="12 13">
    <name type="scientific">Spizellomyces punctatus (strain DAOM BR117)</name>
    <dbReference type="NCBI Taxonomy" id="645134"/>
    <lineage>
        <taxon>Eukaryota</taxon>
        <taxon>Fungi</taxon>
        <taxon>Fungi incertae sedis</taxon>
        <taxon>Chytridiomycota</taxon>
        <taxon>Chytridiomycota incertae sedis</taxon>
        <taxon>Chytridiomycetes</taxon>
        <taxon>Spizellomycetales</taxon>
        <taxon>Spizellomycetaceae</taxon>
        <taxon>Spizellomyces</taxon>
    </lineage>
</organism>
<evidence type="ECO:0000256" key="5">
    <source>
        <dbReference type="ARBA" id="ARBA00022833"/>
    </source>
</evidence>
<proteinExistence type="predicted"/>
<dbReference type="STRING" id="645134.A0A0L0HNJ7"/>
<evidence type="ECO:0000256" key="7">
    <source>
        <dbReference type="ARBA" id="ARBA00023125"/>
    </source>
</evidence>
<keyword evidence="9" id="KW-0539">Nucleus</keyword>
<dbReference type="AlphaFoldDB" id="A0A0L0HNJ7"/>
<comment type="subcellular location">
    <subcellularLocation>
        <location evidence="1">Nucleus</location>
    </subcellularLocation>
</comment>
<dbReference type="OMA" id="YEEPLAY"/>
<name>A0A0L0HNJ7_SPIPD</name>
<evidence type="ECO:0000256" key="8">
    <source>
        <dbReference type="ARBA" id="ARBA00023163"/>
    </source>
</evidence>
<keyword evidence="2" id="KW-0479">Metal-binding</keyword>
<evidence type="ECO:0000256" key="6">
    <source>
        <dbReference type="ARBA" id="ARBA00023015"/>
    </source>
</evidence>
<dbReference type="Pfam" id="PF00096">
    <property type="entry name" value="zf-C2H2"/>
    <property type="match status" value="2"/>
</dbReference>
<keyword evidence="5" id="KW-0862">Zinc</keyword>
<feature type="domain" description="C2H2-type" evidence="11">
    <location>
        <begin position="206"/>
        <end position="230"/>
    </location>
</feature>
<dbReference type="SMART" id="SM00355">
    <property type="entry name" value="ZnF_C2H2"/>
    <property type="match status" value="2"/>
</dbReference>
<dbReference type="Proteomes" id="UP000053201">
    <property type="component" value="Unassembled WGS sequence"/>
</dbReference>
<dbReference type="PROSITE" id="PS00028">
    <property type="entry name" value="ZINC_FINGER_C2H2_1"/>
    <property type="match status" value="2"/>
</dbReference>
<evidence type="ECO:0000256" key="4">
    <source>
        <dbReference type="ARBA" id="ARBA00022771"/>
    </source>
</evidence>
<dbReference type="FunFam" id="3.30.160.60:FF:000646">
    <property type="entry name" value="Myeloid zinc finger 1"/>
    <property type="match status" value="1"/>
</dbReference>
<dbReference type="PROSITE" id="PS50157">
    <property type="entry name" value="ZINC_FINGER_C2H2_2"/>
    <property type="match status" value="2"/>
</dbReference>
<dbReference type="GO" id="GO:0000981">
    <property type="term" value="F:DNA-binding transcription factor activity, RNA polymerase II-specific"/>
    <property type="evidence" value="ECO:0007669"/>
    <property type="project" value="TreeGrafter"/>
</dbReference>
<dbReference type="VEuPathDB" id="FungiDB:SPPG_09063"/>
<evidence type="ECO:0000256" key="3">
    <source>
        <dbReference type="ARBA" id="ARBA00022737"/>
    </source>
</evidence>
<feature type="domain" description="C2H2-type" evidence="11">
    <location>
        <begin position="176"/>
        <end position="203"/>
    </location>
</feature>
<evidence type="ECO:0000256" key="10">
    <source>
        <dbReference type="PROSITE-ProRule" id="PRU00042"/>
    </source>
</evidence>
<dbReference type="GeneID" id="27692188"/>
<accession>A0A0L0HNJ7</accession>
<keyword evidence="4 10" id="KW-0863">Zinc-finger</keyword>
<evidence type="ECO:0000256" key="1">
    <source>
        <dbReference type="ARBA" id="ARBA00004123"/>
    </source>
</evidence>
<dbReference type="InParanoid" id="A0A0L0HNJ7"/>
<reference evidence="12 13" key="1">
    <citation type="submission" date="2009-08" db="EMBL/GenBank/DDBJ databases">
        <title>The Genome Sequence of Spizellomyces punctatus strain DAOM BR117.</title>
        <authorList>
            <consortium name="The Broad Institute Genome Sequencing Platform"/>
            <person name="Russ C."/>
            <person name="Cuomo C."/>
            <person name="Shea T."/>
            <person name="Young S.K."/>
            <person name="Zeng Q."/>
            <person name="Koehrsen M."/>
            <person name="Haas B."/>
            <person name="Borodovsky M."/>
            <person name="Guigo R."/>
            <person name="Alvarado L."/>
            <person name="Berlin A."/>
            <person name="Bochicchio J."/>
            <person name="Borenstein D."/>
            <person name="Chapman S."/>
            <person name="Chen Z."/>
            <person name="Engels R."/>
            <person name="Freedman E."/>
            <person name="Gellesch M."/>
            <person name="Goldberg J."/>
            <person name="Griggs A."/>
            <person name="Gujja S."/>
            <person name="Heiman D."/>
            <person name="Hepburn T."/>
            <person name="Howarth C."/>
            <person name="Jen D."/>
            <person name="Larson L."/>
            <person name="Lewis B."/>
            <person name="Mehta T."/>
            <person name="Park D."/>
            <person name="Pearson M."/>
            <person name="Roberts A."/>
            <person name="Saif S."/>
            <person name="Shenoy N."/>
            <person name="Sisk P."/>
            <person name="Stolte C."/>
            <person name="Sykes S."/>
            <person name="Thomson T."/>
            <person name="Walk T."/>
            <person name="White J."/>
            <person name="Yandava C."/>
            <person name="Burger G."/>
            <person name="Gray M.W."/>
            <person name="Holland P.W.H."/>
            <person name="King N."/>
            <person name="Lang F.B.F."/>
            <person name="Roger A.J."/>
            <person name="Ruiz-Trillo I."/>
            <person name="Lander E."/>
            <person name="Nusbaum C."/>
        </authorList>
    </citation>
    <scope>NUCLEOTIDE SEQUENCE [LARGE SCALE GENOMIC DNA]</scope>
    <source>
        <strain evidence="12 13">DAOM BR117</strain>
    </source>
</reference>
<dbReference type="PANTHER" id="PTHR24408">
    <property type="entry name" value="ZINC FINGER PROTEIN"/>
    <property type="match status" value="1"/>
</dbReference>
<dbReference type="GO" id="GO:0005634">
    <property type="term" value="C:nucleus"/>
    <property type="evidence" value="ECO:0007669"/>
    <property type="project" value="UniProtKB-SubCell"/>
</dbReference>
<protein>
    <recommendedName>
        <fullName evidence="11">C2H2-type domain-containing protein</fullName>
    </recommendedName>
</protein>
<evidence type="ECO:0000256" key="2">
    <source>
        <dbReference type="ARBA" id="ARBA00022723"/>
    </source>
</evidence>
<dbReference type="GO" id="GO:0008270">
    <property type="term" value="F:zinc ion binding"/>
    <property type="evidence" value="ECO:0007669"/>
    <property type="project" value="UniProtKB-KW"/>
</dbReference>
<keyword evidence="3" id="KW-0677">Repeat</keyword>
<dbReference type="InterPro" id="IPR036236">
    <property type="entry name" value="Znf_C2H2_sf"/>
</dbReference>
<gene>
    <name evidence="12" type="ORF">SPPG_09063</name>
</gene>
<evidence type="ECO:0000256" key="9">
    <source>
        <dbReference type="ARBA" id="ARBA00023242"/>
    </source>
</evidence>
<dbReference type="Gene3D" id="3.30.160.60">
    <property type="entry name" value="Classic Zinc Finger"/>
    <property type="match status" value="2"/>
</dbReference>